<protein>
    <submittedName>
        <fullName evidence="1">Uncharacterized protein</fullName>
    </submittedName>
</protein>
<gene>
    <name evidence="1" type="ORF">CYNAS_LOCUS4317</name>
</gene>
<evidence type="ECO:0000313" key="1">
    <source>
        <dbReference type="EMBL" id="CAJ0592334.1"/>
    </source>
</evidence>
<dbReference type="Proteomes" id="UP001176961">
    <property type="component" value="Unassembled WGS sequence"/>
</dbReference>
<name>A0AA36DRA9_CYLNA</name>
<proteinExistence type="predicted"/>
<keyword evidence="2" id="KW-1185">Reference proteome</keyword>
<evidence type="ECO:0000313" key="2">
    <source>
        <dbReference type="Proteomes" id="UP001176961"/>
    </source>
</evidence>
<organism evidence="1 2">
    <name type="scientific">Cylicocyclus nassatus</name>
    <name type="common">Nematode worm</name>
    <dbReference type="NCBI Taxonomy" id="53992"/>
    <lineage>
        <taxon>Eukaryota</taxon>
        <taxon>Metazoa</taxon>
        <taxon>Ecdysozoa</taxon>
        <taxon>Nematoda</taxon>
        <taxon>Chromadorea</taxon>
        <taxon>Rhabditida</taxon>
        <taxon>Rhabditina</taxon>
        <taxon>Rhabditomorpha</taxon>
        <taxon>Strongyloidea</taxon>
        <taxon>Strongylidae</taxon>
        <taxon>Cylicocyclus</taxon>
    </lineage>
</organism>
<feature type="non-terminal residue" evidence="1">
    <location>
        <position position="249"/>
    </location>
</feature>
<dbReference type="AlphaFoldDB" id="A0AA36DRA9"/>
<reference evidence="1" key="1">
    <citation type="submission" date="2023-07" db="EMBL/GenBank/DDBJ databases">
        <authorList>
            <consortium name="CYATHOMIX"/>
        </authorList>
    </citation>
    <scope>NUCLEOTIDE SEQUENCE</scope>
    <source>
        <strain evidence="1">N/A</strain>
    </source>
</reference>
<dbReference type="Pfam" id="PF02305">
    <property type="entry name" value="Phage_F"/>
    <property type="match status" value="1"/>
</dbReference>
<dbReference type="InterPro" id="IPR037002">
    <property type="entry name" value="Microviridae_protein_F_sf"/>
</dbReference>
<dbReference type="GO" id="GO:0005198">
    <property type="term" value="F:structural molecule activity"/>
    <property type="evidence" value="ECO:0007669"/>
    <property type="project" value="InterPro"/>
</dbReference>
<sequence length="249" mass="28011">MSIVSMDFGRVQPIQCLETIAGGHYSANGNSLVRVAPQVFPPFGRCSIKNATFFVPFNKIALAADSFLTDNNSMNGLLNIMPYFESWQINAVFANGQRGFELANQVGTSENPPLSPYDFVHPIATNLYGYFKLTPRGEKAFAILKSLGYDFRNYNTTVFGSTTQMCQSHMYRVNAMPLLAYLKVYYDYFMSGVYQNNSELGKFLMAVYAGNSYQSGANNVYFSGDHRLMAINLNGTEIYPFWINLFRDT</sequence>
<accession>A0AA36DRA9</accession>
<dbReference type="InterPro" id="IPR003514">
    <property type="entry name" value="Microviridae_protein_F"/>
</dbReference>
<dbReference type="EMBL" id="CATQJL010000078">
    <property type="protein sequence ID" value="CAJ0592334.1"/>
    <property type="molecule type" value="Genomic_DNA"/>
</dbReference>
<comment type="caution">
    <text evidence="1">The sequence shown here is derived from an EMBL/GenBank/DDBJ whole genome shotgun (WGS) entry which is preliminary data.</text>
</comment>
<dbReference type="Gene3D" id="2.60.169.10">
    <property type="entry name" value="Microviridae F protein"/>
    <property type="match status" value="1"/>
</dbReference>